<dbReference type="CDD" id="cd01335">
    <property type="entry name" value="Radical_SAM"/>
    <property type="match status" value="1"/>
</dbReference>
<dbReference type="InterPro" id="IPR013785">
    <property type="entry name" value="Aldolase_TIM"/>
</dbReference>
<dbReference type="SUPFAM" id="SSF102114">
    <property type="entry name" value="Radical SAM enzymes"/>
    <property type="match status" value="1"/>
</dbReference>
<dbReference type="KEGG" id="scor:J3U87_00150"/>
<evidence type="ECO:0000259" key="7">
    <source>
        <dbReference type="PROSITE" id="PS51918"/>
    </source>
</evidence>
<evidence type="ECO:0000256" key="5">
    <source>
        <dbReference type="ARBA" id="ARBA00023004"/>
    </source>
</evidence>
<sequence>MMVANPELKKIEKTLKPLNFPTRFAVELCADCNLNCSMCHHDRMVRPKGVMPFGLWKKCADEIAEVAPRTDVWFSFCGEPLLEPELLLKMLTYGKSVGLRSLSVNTNGMLLYPEIGKRLLETGIQRIVFGIDGFSAEVFEKYRFGAKRDVVYHHVEELLKMRAEMDEGPEILVQFIVMDGNRHEIEAYKDYWFEKGATVKIRHMLSWGGQFETPLDIPAEDRIACPWALTMMHVFWDGRVPRCPGDTEGEEGVGNAWHDSLTDLWAALGGYRDKHIGHRFDELPDRCSECTDWMVGAAQRTRPDGTTFTVLPTEKGEL</sequence>
<dbReference type="Gene3D" id="3.20.20.70">
    <property type="entry name" value="Aldolase class I"/>
    <property type="match status" value="1"/>
</dbReference>
<keyword evidence="2" id="KW-0004">4Fe-4S</keyword>
<protein>
    <submittedName>
        <fullName evidence="8">Radical SAM protein</fullName>
    </submittedName>
</protein>
<evidence type="ECO:0000256" key="6">
    <source>
        <dbReference type="ARBA" id="ARBA00023014"/>
    </source>
</evidence>
<keyword evidence="4" id="KW-0479">Metal-binding</keyword>
<dbReference type="RefSeq" id="WP_237380944.1">
    <property type="nucleotide sequence ID" value="NZ_CP071793.1"/>
</dbReference>
<accession>A0A8A4TPL4</accession>
<dbReference type="GO" id="GO:0046872">
    <property type="term" value="F:metal ion binding"/>
    <property type="evidence" value="ECO:0007669"/>
    <property type="project" value="UniProtKB-KW"/>
</dbReference>
<keyword evidence="6" id="KW-0411">Iron-sulfur</keyword>
<evidence type="ECO:0000313" key="8">
    <source>
        <dbReference type="EMBL" id="QTD50851.1"/>
    </source>
</evidence>
<reference evidence="8" key="1">
    <citation type="submission" date="2021-03" db="EMBL/GenBank/DDBJ databases">
        <title>Acanthopleuribacteraceae sp. M133.</title>
        <authorList>
            <person name="Wang G."/>
        </authorList>
    </citation>
    <scope>NUCLEOTIDE SEQUENCE</scope>
    <source>
        <strain evidence="8">M133</strain>
    </source>
</reference>
<dbReference type="PANTHER" id="PTHR11228">
    <property type="entry name" value="RADICAL SAM DOMAIN PROTEIN"/>
    <property type="match status" value="1"/>
</dbReference>
<dbReference type="SFLD" id="SFLDG01387">
    <property type="entry name" value="BtrN-like_SPASM_domain_contain"/>
    <property type="match status" value="1"/>
</dbReference>
<keyword evidence="9" id="KW-1185">Reference proteome</keyword>
<proteinExistence type="predicted"/>
<name>A0A8A4TPL4_SULCO</name>
<dbReference type="GO" id="GO:0003824">
    <property type="term" value="F:catalytic activity"/>
    <property type="evidence" value="ECO:0007669"/>
    <property type="project" value="InterPro"/>
</dbReference>
<dbReference type="Proteomes" id="UP000663929">
    <property type="component" value="Chromosome"/>
</dbReference>
<dbReference type="GO" id="GO:0051536">
    <property type="term" value="F:iron-sulfur cluster binding"/>
    <property type="evidence" value="ECO:0007669"/>
    <property type="project" value="UniProtKB-KW"/>
</dbReference>
<dbReference type="InterPro" id="IPR007197">
    <property type="entry name" value="rSAM"/>
</dbReference>
<dbReference type="InterPro" id="IPR050377">
    <property type="entry name" value="Radical_SAM_PqqE_MftC-like"/>
</dbReference>
<keyword evidence="3" id="KW-0949">S-adenosyl-L-methionine</keyword>
<evidence type="ECO:0000256" key="4">
    <source>
        <dbReference type="ARBA" id="ARBA00022723"/>
    </source>
</evidence>
<dbReference type="EMBL" id="CP071793">
    <property type="protein sequence ID" value="QTD50851.1"/>
    <property type="molecule type" value="Genomic_DNA"/>
</dbReference>
<keyword evidence="5" id="KW-0408">Iron</keyword>
<dbReference type="PROSITE" id="PS51918">
    <property type="entry name" value="RADICAL_SAM"/>
    <property type="match status" value="1"/>
</dbReference>
<comment type="cofactor">
    <cofactor evidence="1">
        <name>[4Fe-4S] cluster</name>
        <dbReference type="ChEBI" id="CHEBI:49883"/>
    </cofactor>
</comment>
<gene>
    <name evidence="8" type="ORF">J3U87_00150</name>
</gene>
<dbReference type="Pfam" id="PF04055">
    <property type="entry name" value="Radical_SAM"/>
    <property type="match status" value="1"/>
</dbReference>
<dbReference type="CDD" id="cd21109">
    <property type="entry name" value="SPASM"/>
    <property type="match status" value="1"/>
</dbReference>
<dbReference type="SFLD" id="SFLDS00029">
    <property type="entry name" value="Radical_SAM"/>
    <property type="match status" value="1"/>
</dbReference>
<evidence type="ECO:0000256" key="1">
    <source>
        <dbReference type="ARBA" id="ARBA00001966"/>
    </source>
</evidence>
<dbReference type="InterPro" id="IPR058240">
    <property type="entry name" value="rSAM_sf"/>
</dbReference>
<organism evidence="8 9">
    <name type="scientific">Sulfidibacter corallicola</name>
    <dbReference type="NCBI Taxonomy" id="2818388"/>
    <lineage>
        <taxon>Bacteria</taxon>
        <taxon>Pseudomonadati</taxon>
        <taxon>Acidobacteriota</taxon>
        <taxon>Holophagae</taxon>
        <taxon>Acanthopleuribacterales</taxon>
        <taxon>Acanthopleuribacteraceae</taxon>
        <taxon>Sulfidibacter</taxon>
    </lineage>
</organism>
<evidence type="ECO:0000256" key="3">
    <source>
        <dbReference type="ARBA" id="ARBA00022691"/>
    </source>
</evidence>
<dbReference type="InterPro" id="IPR034391">
    <property type="entry name" value="AdoMet-like_SPASM_containing"/>
</dbReference>
<dbReference type="PANTHER" id="PTHR11228:SF7">
    <property type="entry name" value="PQQA PEPTIDE CYCLASE"/>
    <property type="match status" value="1"/>
</dbReference>
<evidence type="ECO:0000256" key="2">
    <source>
        <dbReference type="ARBA" id="ARBA00022485"/>
    </source>
</evidence>
<dbReference type="SFLD" id="SFLDG01067">
    <property type="entry name" value="SPASM/twitch_domain_containing"/>
    <property type="match status" value="1"/>
</dbReference>
<dbReference type="AlphaFoldDB" id="A0A8A4TPL4"/>
<feature type="domain" description="Radical SAM core" evidence="7">
    <location>
        <begin position="18"/>
        <end position="242"/>
    </location>
</feature>
<evidence type="ECO:0000313" key="9">
    <source>
        <dbReference type="Proteomes" id="UP000663929"/>
    </source>
</evidence>